<dbReference type="EMBL" id="KI669498">
    <property type="protein sequence ID" value="OCF35572.1"/>
    <property type="molecule type" value="Genomic_DNA"/>
</dbReference>
<feature type="region of interest" description="Disordered" evidence="1">
    <location>
        <begin position="717"/>
        <end position="751"/>
    </location>
</feature>
<dbReference type="OrthoDB" id="2572939at2759"/>
<reference evidence="2 3" key="1">
    <citation type="submission" date="2013-07" db="EMBL/GenBank/DDBJ databases">
        <title>The Genome Sequence of Cryptococcus heveanensis BCC8398.</title>
        <authorList>
            <consortium name="The Broad Institute Genome Sequencing Platform"/>
            <person name="Cuomo C."/>
            <person name="Litvintseva A."/>
            <person name="Chen Y."/>
            <person name="Heitman J."/>
            <person name="Sun S."/>
            <person name="Springer D."/>
            <person name="Dromer F."/>
            <person name="Young S.K."/>
            <person name="Zeng Q."/>
            <person name="Gargeya S."/>
            <person name="Fitzgerald M."/>
            <person name="Abouelleil A."/>
            <person name="Alvarado L."/>
            <person name="Berlin A.M."/>
            <person name="Chapman S.B."/>
            <person name="Dewar J."/>
            <person name="Goldberg J."/>
            <person name="Griggs A."/>
            <person name="Gujja S."/>
            <person name="Hansen M."/>
            <person name="Howarth C."/>
            <person name="Imamovic A."/>
            <person name="Larimer J."/>
            <person name="McCowan C."/>
            <person name="Murphy C."/>
            <person name="Pearson M."/>
            <person name="Priest M."/>
            <person name="Roberts A."/>
            <person name="Saif S."/>
            <person name="Shea T."/>
            <person name="Sykes S."/>
            <person name="Wortman J."/>
            <person name="Nusbaum C."/>
            <person name="Birren B."/>
        </authorList>
    </citation>
    <scope>NUCLEOTIDE SEQUENCE [LARGE SCALE GENOMIC DNA]</scope>
    <source>
        <strain evidence="2 3">BCC8398</strain>
    </source>
</reference>
<keyword evidence="3" id="KW-1185">Reference proteome</keyword>
<feature type="compositionally biased region" description="Polar residues" evidence="1">
    <location>
        <begin position="508"/>
        <end position="522"/>
    </location>
</feature>
<feature type="compositionally biased region" description="Polar residues" evidence="1">
    <location>
        <begin position="563"/>
        <end position="576"/>
    </location>
</feature>
<feature type="compositionally biased region" description="Low complexity" evidence="1">
    <location>
        <begin position="19"/>
        <end position="31"/>
    </location>
</feature>
<protein>
    <submittedName>
        <fullName evidence="2">Uncharacterized protein</fullName>
    </submittedName>
</protein>
<reference evidence="3" key="2">
    <citation type="submission" date="2013-12" db="EMBL/GenBank/DDBJ databases">
        <title>Evolution of pathogenesis and genome organization in the Tremellales.</title>
        <authorList>
            <person name="Cuomo C."/>
            <person name="Litvintseva A."/>
            <person name="Heitman J."/>
            <person name="Chen Y."/>
            <person name="Sun S."/>
            <person name="Springer D."/>
            <person name="Dromer F."/>
            <person name="Young S."/>
            <person name="Zeng Q."/>
            <person name="Chapman S."/>
            <person name="Gujja S."/>
            <person name="Saif S."/>
            <person name="Birren B."/>
        </authorList>
    </citation>
    <scope>NUCLEOTIDE SEQUENCE [LARGE SCALE GENOMIC DNA]</scope>
    <source>
        <strain evidence="3">BCC8398</strain>
    </source>
</reference>
<evidence type="ECO:0000313" key="2">
    <source>
        <dbReference type="EMBL" id="OCF35572.1"/>
    </source>
</evidence>
<gene>
    <name evidence="2" type="ORF">I316_02626</name>
</gene>
<feature type="region of interest" description="Disordered" evidence="1">
    <location>
        <begin position="563"/>
        <end position="589"/>
    </location>
</feature>
<feature type="compositionally biased region" description="Pro residues" evidence="1">
    <location>
        <begin position="490"/>
        <end position="502"/>
    </location>
</feature>
<feature type="region of interest" description="Disordered" evidence="1">
    <location>
        <begin position="101"/>
        <end position="139"/>
    </location>
</feature>
<proteinExistence type="predicted"/>
<organism evidence="2 3">
    <name type="scientific">Kwoniella heveanensis BCC8398</name>
    <dbReference type="NCBI Taxonomy" id="1296120"/>
    <lineage>
        <taxon>Eukaryota</taxon>
        <taxon>Fungi</taxon>
        <taxon>Dikarya</taxon>
        <taxon>Basidiomycota</taxon>
        <taxon>Agaricomycotina</taxon>
        <taxon>Tremellomycetes</taxon>
        <taxon>Tremellales</taxon>
        <taxon>Cryptococcaceae</taxon>
        <taxon>Kwoniella</taxon>
    </lineage>
</organism>
<evidence type="ECO:0000256" key="1">
    <source>
        <dbReference type="SAM" id="MobiDB-lite"/>
    </source>
</evidence>
<evidence type="ECO:0000313" key="3">
    <source>
        <dbReference type="Proteomes" id="UP000092666"/>
    </source>
</evidence>
<feature type="compositionally biased region" description="Low complexity" evidence="1">
    <location>
        <begin position="281"/>
        <end position="293"/>
    </location>
</feature>
<dbReference type="Proteomes" id="UP000092666">
    <property type="component" value="Unassembled WGS sequence"/>
</dbReference>
<sequence length="751" mass="80269">MSSACVPLRPPVLAPIVTSHHSSSSVRPSSSFTTGQGSYASSSSTSTRPCRDSSCSGSSDWSWSTGLVTPCGDEKTGNEFLVEGTEYLNLSTKETWWKSTPLTPSSIKSQPKRTLRVDDSPNLTSSGLGLPLAESPTLSPQQEHAASTLAEMPLLSSTSVIRVEMPLDDSPTLPSTSRLDLNDISPLQLDVTRYCGTMSWKQRGKMPMRCEDDTRESKDAYRMAKGGQIVNSGRSRANDPFDLVALLSSAGDDACVSIPHSAPTSDSIFFDVHPSRPLASFPSSSSLASSLKSESGKPRIPTRTSSRSKPTPPVRGSSLRSLSKASISTSTSSSPSSSSSSTVTLALSYTQGSHRPAPVRNLSHPPPSNLTQHRAASLKLKKRLSPTLLQPISETPKDLDLAPDGNWALRKPYRTLGKSRSTPNLRSENTRDMTLKFKLRRSNSQSAGAGQNADAAFVSFPSSRTDSDIGCGEREGRASFSDIARSFIPRPVPTVPDRPPVPSRKSPRQSTLSSKGRTSSARRPSLLGLPEWSPKPSTTRSVSDSAVGINLSHLPAYALPNSRAATLSRGRSTPSVSLDLPRLTMSGSPGTLAKTFEDIFTPSLSESTPSSSHTSSFTVSEPSRGAAQETDQEGADREEALLAMMEAEKWDWPSPPFRITTTHTTPGLSTSETLDSLVTPLTPSEAGSDAGGSDGECWIHGEAEWIERSAVRNRGNVKKQGAFGSRDDEMPKPWRPLSLGSGSINSLDIAL</sequence>
<feature type="compositionally biased region" description="Polar residues" evidence="1">
    <location>
        <begin position="740"/>
        <end position="751"/>
    </location>
</feature>
<feature type="region of interest" description="Disordered" evidence="1">
    <location>
        <begin position="482"/>
        <end position="544"/>
    </location>
</feature>
<feature type="region of interest" description="Disordered" evidence="1">
    <location>
        <begin position="18"/>
        <end position="62"/>
    </location>
</feature>
<feature type="region of interest" description="Disordered" evidence="1">
    <location>
        <begin position="281"/>
        <end position="374"/>
    </location>
</feature>
<feature type="region of interest" description="Disordered" evidence="1">
    <location>
        <begin position="387"/>
        <end position="406"/>
    </location>
</feature>
<feature type="compositionally biased region" description="Low complexity" evidence="1">
    <location>
        <begin position="317"/>
        <end position="348"/>
    </location>
</feature>
<accession>A0A1B9GX32</accession>
<name>A0A1B9GX32_9TREE</name>
<feature type="compositionally biased region" description="Low complexity" evidence="1">
    <location>
        <begin position="603"/>
        <end position="623"/>
    </location>
</feature>
<feature type="region of interest" description="Disordered" evidence="1">
    <location>
        <begin position="603"/>
        <end position="635"/>
    </location>
</feature>
<feature type="compositionally biased region" description="Polar residues" evidence="1">
    <location>
        <begin position="535"/>
        <end position="544"/>
    </location>
</feature>
<dbReference type="AlphaFoldDB" id="A0A1B9GX32"/>
<feature type="compositionally biased region" description="Low complexity" evidence="1">
    <location>
        <begin position="41"/>
        <end position="62"/>
    </location>
</feature>